<evidence type="ECO:0000256" key="1">
    <source>
        <dbReference type="ARBA" id="ARBA00004651"/>
    </source>
</evidence>
<proteinExistence type="predicted"/>
<feature type="transmembrane region" description="Helical" evidence="7">
    <location>
        <begin position="100"/>
        <end position="118"/>
    </location>
</feature>
<sequence>MSFENPDPRSGTAEGAAASPGTPHTGADAAWQPAAGAEQWQASGQRQRLASWPQRVAARLIDGVVLALPTVLVVLLTMFLVSTARWIAGDGFSSGEGASILTGVVLFLVLTVYDTVCVRKWRRTLGKHLLGIEVAPLAGAGWQGPIPVASMLARAALLHLWALLCYSLPFALAVLVAAAAAVFLALWPTWDRPNRQGWHDKLGGTVVVRTS</sequence>
<feature type="transmembrane region" description="Helical" evidence="7">
    <location>
        <begin position="160"/>
        <end position="187"/>
    </location>
</feature>
<comment type="caution">
    <text evidence="9">The sequence shown here is derived from an EMBL/GenBank/DDBJ whole genome shotgun (WGS) entry which is preliminary data.</text>
</comment>
<evidence type="ECO:0000256" key="7">
    <source>
        <dbReference type="SAM" id="Phobius"/>
    </source>
</evidence>
<dbReference type="PANTHER" id="PTHR36115">
    <property type="entry name" value="PROLINE-RICH ANTIGEN HOMOLOG-RELATED"/>
    <property type="match status" value="1"/>
</dbReference>
<keyword evidence="3 7" id="KW-0812">Transmembrane</keyword>
<feature type="transmembrane region" description="Helical" evidence="7">
    <location>
        <begin position="64"/>
        <end position="88"/>
    </location>
</feature>
<dbReference type="EMBL" id="VFQC01000001">
    <property type="protein sequence ID" value="TQN31309.1"/>
    <property type="molecule type" value="Genomic_DNA"/>
</dbReference>
<dbReference type="InterPro" id="IPR051791">
    <property type="entry name" value="Pra-immunoreactive"/>
</dbReference>
<accession>A0A543NHM5</accession>
<reference evidence="9 10" key="1">
    <citation type="submission" date="2019-06" db="EMBL/GenBank/DDBJ databases">
        <title>Sequencing the genomes of 1000 actinobacteria strains.</title>
        <authorList>
            <person name="Klenk H.-P."/>
        </authorList>
    </citation>
    <scope>NUCLEOTIDE SEQUENCE [LARGE SCALE GENOMIC DNA]</scope>
    <source>
        <strain evidence="9 10">DSM 45015</strain>
    </source>
</reference>
<dbReference type="GO" id="GO:0005886">
    <property type="term" value="C:plasma membrane"/>
    <property type="evidence" value="ECO:0007669"/>
    <property type="project" value="UniProtKB-SubCell"/>
</dbReference>
<gene>
    <name evidence="9" type="ORF">FHX37_1210</name>
</gene>
<evidence type="ECO:0000259" key="8">
    <source>
        <dbReference type="Pfam" id="PF06271"/>
    </source>
</evidence>
<feature type="region of interest" description="Disordered" evidence="6">
    <location>
        <begin position="1"/>
        <end position="33"/>
    </location>
</feature>
<protein>
    <submittedName>
        <fullName evidence="9">RDD family protein</fullName>
    </submittedName>
</protein>
<evidence type="ECO:0000256" key="4">
    <source>
        <dbReference type="ARBA" id="ARBA00022989"/>
    </source>
</evidence>
<dbReference type="InterPro" id="IPR010432">
    <property type="entry name" value="RDD"/>
</dbReference>
<dbReference type="Pfam" id="PF06271">
    <property type="entry name" value="RDD"/>
    <property type="match status" value="1"/>
</dbReference>
<feature type="domain" description="RDD" evidence="8">
    <location>
        <begin position="50"/>
        <end position="203"/>
    </location>
</feature>
<dbReference type="AlphaFoldDB" id="A0A543NHM5"/>
<keyword evidence="4 7" id="KW-1133">Transmembrane helix</keyword>
<dbReference type="RefSeq" id="WP_170181510.1">
    <property type="nucleotide sequence ID" value="NZ_VFQC01000001.1"/>
</dbReference>
<evidence type="ECO:0000313" key="10">
    <source>
        <dbReference type="Proteomes" id="UP000317422"/>
    </source>
</evidence>
<dbReference type="Proteomes" id="UP000317422">
    <property type="component" value="Unassembled WGS sequence"/>
</dbReference>
<evidence type="ECO:0000256" key="5">
    <source>
        <dbReference type="ARBA" id="ARBA00023136"/>
    </source>
</evidence>
<name>A0A543NHM5_9ACTN</name>
<organism evidence="9 10">
    <name type="scientific">Haloactinospora alba</name>
    <dbReference type="NCBI Taxonomy" id="405555"/>
    <lineage>
        <taxon>Bacteria</taxon>
        <taxon>Bacillati</taxon>
        <taxon>Actinomycetota</taxon>
        <taxon>Actinomycetes</taxon>
        <taxon>Streptosporangiales</taxon>
        <taxon>Nocardiopsidaceae</taxon>
        <taxon>Haloactinospora</taxon>
    </lineage>
</organism>
<evidence type="ECO:0000256" key="2">
    <source>
        <dbReference type="ARBA" id="ARBA00022475"/>
    </source>
</evidence>
<keyword evidence="5 7" id="KW-0472">Membrane</keyword>
<comment type="subcellular location">
    <subcellularLocation>
        <location evidence="1">Cell membrane</location>
        <topology evidence="1">Multi-pass membrane protein</topology>
    </subcellularLocation>
</comment>
<evidence type="ECO:0000313" key="9">
    <source>
        <dbReference type="EMBL" id="TQN31309.1"/>
    </source>
</evidence>
<evidence type="ECO:0000256" key="6">
    <source>
        <dbReference type="SAM" id="MobiDB-lite"/>
    </source>
</evidence>
<dbReference type="PANTHER" id="PTHR36115:SF4">
    <property type="entry name" value="MEMBRANE PROTEIN"/>
    <property type="match status" value="1"/>
</dbReference>
<keyword evidence="2" id="KW-1003">Cell membrane</keyword>
<keyword evidence="10" id="KW-1185">Reference proteome</keyword>
<evidence type="ECO:0000256" key="3">
    <source>
        <dbReference type="ARBA" id="ARBA00022692"/>
    </source>
</evidence>